<dbReference type="RefSeq" id="WP_220617599.1">
    <property type="nucleotide sequence ID" value="NZ_RKLR01000002.1"/>
</dbReference>
<dbReference type="Pfam" id="PF00384">
    <property type="entry name" value="Molybdopterin"/>
    <property type="match status" value="1"/>
</dbReference>
<dbReference type="GO" id="GO:0046872">
    <property type="term" value="F:metal ion binding"/>
    <property type="evidence" value="ECO:0007669"/>
    <property type="project" value="UniProtKB-KW"/>
</dbReference>
<dbReference type="InterPro" id="IPR006656">
    <property type="entry name" value="Mopterin_OxRdtase"/>
</dbReference>
<evidence type="ECO:0000313" key="8">
    <source>
        <dbReference type="Proteomes" id="UP001430377"/>
    </source>
</evidence>
<keyword evidence="1" id="KW-0004">4Fe-4S</keyword>
<dbReference type="SUPFAM" id="SSF53706">
    <property type="entry name" value="Formate dehydrogenase/DMSO reductase, domains 1-3"/>
    <property type="match status" value="1"/>
</dbReference>
<dbReference type="InterPro" id="IPR009010">
    <property type="entry name" value="Asp_de-COase-like_dom_sf"/>
</dbReference>
<dbReference type="Gene3D" id="2.40.40.20">
    <property type="match status" value="1"/>
</dbReference>
<dbReference type="InterPro" id="IPR054894">
    <property type="entry name" value="Nitr_red_NasA"/>
</dbReference>
<evidence type="ECO:0000256" key="4">
    <source>
        <dbReference type="ARBA" id="ARBA00023014"/>
    </source>
</evidence>
<dbReference type="NCBIfam" id="NF041323">
    <property type="entry name" value="Nitr_red_NasA_Halo"/>
    <property type="match status" value="1"/>
</dbReference>
<dbReference type="Gene3D" id="2.20.25.90">
    <property type="entry name" value="ADC-like domains"/>
    <property type="match status" value="1"/>
</dbReference>
<proteinExistence type="predicted"/>
<name>A0AAW4PPE9_9EURY</name>
<evidence type="ECO:0000256" key="2">
    <source>
        <dbReference type="ARBA" id="ARBA00022723"/>
    </source>
</evidence>
<dbReference type="Pfam" id="PF04879">
    <property type="entry name" value="Molybdop_Fe4S4"/>
    <property type="match status" value="1"/>
</dbReference>
<dbReference type="Proteomes" id="UP001430377">
    <property type="component" value="Unassembled WGS sequence"/>
</dbReference>
<sequence length="700" mass="74836">MTYWKPTTCMRCAVGCGQQQRGVDEGYGVDKVRGDYDHPGTRGLSCERGIRETADPAGEWLTEPLVRRGDTLRPTSWETALGLVATELIQAIAEDPDSVAVLGSGQQTNEAAYALGKLARGGIGTKHFDANTTLCMSSAVAAYYDAFGSDAPPPTYDDVPEAKTHVVWGANPAAAHPVLYRWILDSAGDDDSRLVVVDPVESETAVDADQFVQLEPGTDLELARAVLAHVVDTDGVDRAFVDDHTDGFDELVASLPDVDAAASTAGVDTDTVETLAAAFADPTLLYWGMGVNQSANGTDAARMLVNLCLATGNVGPGSGPFSLTGQANSMGARVVASKDTWPGHRPFTEKEHREAVAETWGVPLGRLPESSGPGPVGIVDQMNRGNVDICWTVATNPVAGMPDASNVTRSLDDVFLVAQDAFRSETVEHADVVLPAATWGETEGTTMNMERRVSRVTAVSDVVDTVRQDIDIIAAVGNRVDDALFPEPTLDPEAVFDEIRDLTAGTRADCSGITYDRLDAELAVRWPAPDTSTQGGYRYYDDGDWSFPTDSGNAQFRTATFDGLPEPTDAAYPLLLTTGRRAEAYNTGVRTRKEGGGVPTARIHPETAGQYIDLLDRGRTVVESRRARVTVDLAPDDSIPPGAIWMDVHNPAVNELTLPVVDTESKEPNYKQCAVRLSSPDTSTTVTRSGLPRTGTYGDD</sequence>
<dbReference type="Gene3D" id="3.40.228.10">
    <property type="entry name" value="Dimethylsulfoxide Reductase, domain 2"/>
    <property type="match status" value="1"/>
</dbReference>
<feature type="domain" description="4Fe-4S Mo/W bis-MGD-type" evidence="6">
    <location>
        <begin position="2"/>
        <end position="56"/>
    </location>
</feature>
<dbReference type="Gene3D" id="3.40.50.740">
    <property type="match status" value="1"/>
</dbReference>
<evidence type="ECO:0000256" key="3">
    <source>
        <dbReference type="ARBA" id="ARBA00023004"/>
    </source>
</evidence>
<dbReference type="AlphaFoldDB" id="A0AAW4PPE9"/>
<dbReference type="InterPro" id="IPR050123">
    <property type="entry name" value="Prok_molybdopt-oxidoreductase"/>
</dbReference>
<dbReference type="GO" id="GO:0043546">
    <property type="term" value="F:molybdopterin cofactor binding"/>
    <property type="evidence" value="ECO:0007669"/>
    <property type="project" value="InterPro"/>
</dbReference>
<feature type="compositionally biased region" description="Polar residues" evidence="5">
    <location>
        <begin position="679"/>
        <end position="688"/>
    </location>
</feature>
<keyword evidence="3" id="KW-0408">Iron</keyword>
<keyword evidence="2" id="KW-0479">Metal-binding</keyword>
<dbReference type="InterPro" id="IPR006657">
    <property type="entry name" value="MoPterin_dinucl-bd_dom"/>
</dbReference>
<reference evidence="7 8" key="1">
    <citation type="submission" date="2021-06" db="EMBL/GenBank/DDBJ databases">
        <title>Halomicroarcula sp. a new haloarchaeum isolated from saline soil.</title>
        <authorList>
            <person name="Duran-Viseras A."/>
            <person name="Sanchez-Porro C."/>
            <person name="Ventosa A."/>
        </authorList>
    </citation>
    <scope>NUCLEOTIDE SEQUENCE [LARGE SCALE GENOMIC DNA]</scope>
    <source>
        <strain evidence="7 8">F13</strain>
    </source>
</reference>
<dbReference type="PANTHER" id="PTHR43105:SF10">
    <property type="entry name" value="NADH-QUINONE OXIDOREDUCTASE SUBUNIT G"/>
    <property type="match status" value="1"/>
</dbReference>
<dbReference type="GO" id="GO:0051539">
    <property type="term" value="F:4 iron, 4 sulfur cluster binding"/>
    <property type="evidence" value="ECO:0007669"/>
    <property type="project" value="UniProtKB-KW"/>
</dbReference>
<evidence type="ECO:0000256" key="1">
    <source>
        <dbReference type="ARBA" id="ARBA00022485"/>
    </source>
</evidence>
<comment type="caution">
    <text evidence="7">The sequence shown here is derived from an EMBL/GenBank/DDBJ whole genome shotgun (WGS) entry which is preliminary data.</text>
</comment>
<dbReference type="GO" id="GO:0016020">
    <property type="term" value="C:membrane"/>
    <property type="evidence" value="ECO:0007669"/>
    <property type="project" value="TreeGrafter"/>
</dbReference>
<dbReference type="SUPFAM" id="SSF50692">
    <property type="entry name" value="ADC-like"/>
    <property type="match status" value="1"/>
</dbReference>
<accession>A0AAW4PPE9</accession>
<feature type="region of interest" description="Disordered" evidence="5">
    <location>
        <begin position="678"/>
        <end position="700"/>
    </location>
</feature>
<evidence type="ECO:0000259" key="6">
    <source>
        <dbReference type="SMART" id="SM00926"/>
    </source>
</evidence>
<dbReference type="InterPro" id="IPR006963">
    <property type="entry name" value="Mopterin_OxRdtase_4Fe-4S_dom"/>
</dbReference>
<evidence type="ECO:0000256" key="5">
    <source>
        <dbReference type="SAM" id="MobiDB-lite"/>
    </source>
</evidence>
<dbReference type="EMBL" id="RKLR01000002">
    <property type="protein sequence ID" value="MBX0322606.1"/>
    <property type="molecule type" value="Genomic_DNA"/>
</dbReference>
<dbReference type="GO" id="GO:0016491">
    <property type="term" value="F:oxidoreductase activity"/>
    <property type="evidence" value="ECO:0007669"/>
    <property type="project" value="InterPro"/>
</dbReference>
<keyword evidence="8" id="KW-1185">Reference proteome</keyword>
<gene>
    <name evidence="7" type="ORF">EGH21_06145</name>
</gene>
<dbReference type="SMART" id="SM00926">
    <property type="entry name" value="Molybdop_Fe4S4"/>
    <property type="match status" value="1"/>
</dbReference>
<evidence type="ECO:0000313" key="7">
    <source>
        <dbReference type="EMBL" id="MBX0322606.1"/>
    </source>
</evidence>
<protein>
    <submittedName>
        <fullName evidence="7">Molybdopterin-dependent oxidoreductase</fullName>
    </submittedName>
</protein>
<dbReference type="PANTHER" id="PTHR43105">
    <property type="entry name" value="RESPIRATORY NITRATE REDUCTASE"/>
    <property type="match status" value="1"/>
</dbReference>
<keyword evidence="4" id="KW-0411">Iron-sulfur</keyword>
<dbReference type="Pfam" id="PF01568">
    <property type="entry name" value="Molydop_binding"/>
    <property type="match status" value="1"/>
</dbReference>
<organism evidence="7 8">
    <name type="scientific">Haloarcula rubra</name>
    <dbReference type="NCBI Taxonomy" id="2487747"/>
    <lineage>
        <taxon>Archaea</taxon>
        <taxon>Methanobacteriati</taxon>
        <taxon>Methanobacteriota</taxon>
        <taxon>Stenosarchaea group</taxon>
        <taxon>Halobacteria</taxon>
        <taxon>Halobacteriales</taxon>
        <taxon>Haloarculaceae</taxon>
        <taxon>Haloarcula</taxon>
    </lineage>
</organism>